<dbReference type="AlphaFoldDB" id="A0A9D2S3W9"/>
<dbReference type="Proteomes" id="UP000886803">
    <property type="component" value="Unassembled WGS sequence"/>
</dbReference>
<protein>
    <submittedName>
        <fullName evidence="2">Uncharacterized protein</fullName>
    </submittedName>
</protein>
<name>A0A9D2S3W9_9FIRM</name>
<dbReference type="EMBL" id="DWYG01000066">
    <property type="protein sequence ID" value="HJB41735.1"/>
    <property type="molecule type" value="Genomic_DNA"/>
</dbReference>
<organism evidence="2 3">
    <name type="scientific">Candidatus Gemmiger avicola</name>
    <dbReference type="NCBI Taxonomy" id="2838605"/>
    <lineage>
        <taxon>Bacteria</taxon>
        <taxon>Bacillati</taxon>
        <taxon>Bacillota</taxon>
        <taxon>Clostridia</taxon>
        <taxon>Eubacteriales</taxon>
        <taxon>Gemmiger</taxon>
    </lineage>
</organism>
<gene>
    <name evidence="2" type="ORF">H9945_04480</name>
</gene>
<keyword evidence="1" id="KW-1133">Transmembrane helix</keyword>
<accession>A0A9D2S3W9</accession>
<reference evidence="2" key="1">
    <citation type="journal article" date="2021" name="PeerJ">
        <title>Extensive microbial diversity within the chicken gut microbiome revealed by metagenomics and culture.</title>
        <authorList>
            <person name="Gilroy R."/>
            <person name="Ravi A."/>
            <person name="Getino M."/>
            <person name="Pursley I."/>
            <person name="Horton D.L."/>
            <person name="Alikhan N.F."/>
            <person name="Baker D."/>
            <person name="Gharbi K."/>
            <person name="Hall N."/>
            <person name="Watson M."/>
            <person name="Adriaenssens E.M."/>
            <person name="Foster-Nyarko E."/>
            <person name="Jarju S."/>
            <person name="Secka A."/>
            <person name="Antonio M."/>
            <person name="Oren A."/>
            <person name="Chaudhuri R.R."/>
            <person name="La Ragione R."/>
            <person name="Hildebrand F."/>
            <person name="Pallen M.J."/>
        </authorList>
    </citation>
    <scope>NUCLEOTIDE SEQUENCE</scope>
    <source>
        <strain evidence="2">ChiBcec8-13705</strain>
    </source>
</reference>
<sequence>MKRLNRWQARLRRKADAGSALERLFSPRALLGYFYALAAVAWVLWVLLTGAIQLDHKMTGSMRQLTLTPNDLQFESFMNYADDEWATPPDERENWYLSTDSDPHILWQGEAFVTSVRLEMEQLLPPGSVTLYYLKPGQQDYRESQKVYAYLEDGAYVFDLGGILVSGLRIDPDSVGGVPTRLVGIELNPARPWFRAWLPTGGQWLLLLFVPPLLAACAGLLRQIFAGDLS</sequence>
<keyword evidence="1" id="KW-0812">Transmembrane</keyword>
<evidence type="ECO:0000313" key="3">
    <source>
        <dbReference type="Proteomes" id="UP000886803"/>
    </source>
</evidence>
<evidence type="ECO:0000256" key="1">
    <source>
        <dbReference type="SAM" id="Phobius"/>
    </source>
</evidence>
<comment type="caution">
    <text evidence="2">The sequence shown here is derived from an EMBL/GenBank/DDBJ whole genome shotgun (WGS) entry which is preliminary data.</text>
</comment>
<keyword evidence="1" id="KW-0472">Membrane</keyword>
<reference evidence="2" key="2">
    <citation type="submission" date="2021-04" db="EMBL/GenBank/DDBJ databases">
        <authorList>
            <person name="Gilroy R."/>
        </authorList>
    </citation>
    <scope>NUCLEOTIDE SEQUENCE</scope>
    <source>
        <strain evidence="2">ChiBcec8-13705</strain>
    </source>
</reference>
<proteinExistence type="predicted"/>
<feature type="transmembrane region" description="Helical" evidence="1">
    <location>
        <begin position="33"/>
        <end position="54"/>
    </location>
</feature>
<evidence type="ECO:0000313" key="2">
    <source>
        <dbReference type="EMBL" id="HJB41735.1"/>
    </source>
</evidence>